<protein>
    <submittedName>
        <fullName evidence="2">Uncharacterized protein</fullName>
    </submittedName>
</protein>
<dbReference type="OrthoDB" id="5865218at2759"/>
<dbReference type="EMBL" id="KN611552">
    <property type="protein sequence ID" value="KHJ76643.1"/>
    <property type="molecule type" value="Genomic_DNA"/>
</dbReference>
<evidence type="ECO:0000313" key="2">
    <source>
        <dbReference type="EMBL" id="KHJ76643.1"/>
    </source>
</evidence>
<evidence type="ECO:0000256" key="1">
    <source>
        <dbReference type="SAM" id="MobiDB-lite"/>
    </source>
</evidence>
<sequence length="87" mass="9790">MARDISQKLEQLQNSAKDFADDSFAKFKDIVDQFANSVADHAVTEAVPRLVEPNGQSDMNTVDNNTDSQRRATSPTVRRNIPRDVQR</sequence>
<feature type="region of interest" description="Disordered" evidence="1">
    <location>
        <begin position="47"/>
        <end position="87"/>
    </location>
</feature>
<gene>
    <name evidence="2" type="ORF">OESDEN_23737</name>
</gene>
<reference evidence="2 3" key="1">
    <citation type="submission" date="2014-03" db="EMBL/GenBank/DDBJ databases">
        <title>Draft genome of the hookworm Oesophagostomum dentatum.</title>
        <authorList>
            <person name="Mitreva M."/>
        </authorList>
    </citation>
    <scope>NUCLEOTIDE SEQUENCE [LARGE SCALE GENOMIC DNA]</scope>
    <source>
        <strain evidence="2 3">OD-Hann</strain>
    </source>
</reference>
<feature type="compositionally biased region" description="Polar residues" evidence="1">
    <location>
        <begin position="54"/>
        <end position="77"/>
    </location>
</feature>
<accession>A0A0B1RUA8</accession>
<dbReference type="AlphaFoldDB" id="A0A0B1RUA8"/>
<organism evidence="2 3">
    <name type="scientific">Oesophagostomum dentatum</name>
    <name type="common">Nodular worm</name>
    <dbReference type="NCBI Taxonomy" id="61180"/>
    <lineage>
        <taxon>Eukaryota</taxon>
        <taxon>Metazoa</taxon>
        <taxon>Ecdysozoa</taxon>
        <taxon>Nematoda</taxon>
        <taxon>Chromadorea</taxon>
        <taxon>Rhabditida</taxon>
        <taxon>Rhabditina</taxon>
        <taxon>Rhabditomorpha</taxon>
        <taxon>Strongyloidea</taxon>
        <taxon>Strongylidae</taxon>
        <taxon>Oesophagostomum</taxon>
    </lineage>
</organism>
<dbReference type="Proteomes" id="UP000053660">
    <property type="component" value="Unassembled WGS sequence"/>
</dbReference>
<name>A0A0B1RUA8_OESDE</name>
<proteinExistence type="predicted"/>
<keyword evidence="3" id="KW-1185">Reference proteome</keyword>
<evidence type="ECO:0000313" key="3">
    <source>
        <dbReference type="Proteomes" id="UP000053660"/>
    </source>
</evidence>